<dbReference type="EMBL" id="KZ678131">
    <property type="protein sequence ID" value="PSN71102.1"/>
    <property type="molecule type" value="Genomic_DNA"/>
</dbReference>
<dbReference type="Proteomes" id="UP000240883">
    <property type="component" value="Unassembled WGS sequence"/>
</dbReference>
<evidence type="ECO:0000256" key="1">
    <source>
        <dbReference type="SAM" id="MobiDB-lite"/>
    </source>
</evidence>
<keyword evidence="3" id="KW-1185">Reference proteome</keyword>
<feature type="region of interest" description="Disordered" evidence="1">
    <location>
        <begin position="13"/>
        <end position="36"/>
    </location>
</feature>
<feature type="compositionally biased region" description="Basic residues" evidence="1">
    <location>
        <begin position="25"/>
        <end position="36"/>
    </location>
</feature>
<reference evidence="2 3" key="1">
    <citation type="journal article" date="2018" name="Front. Microbiol.">
        <title>Genome-Wide Analysis of Corynespora cassiicola Leaf Fall Disease Putative Effectors.</title>
        <authorList>
            <person name="Lopez D."/>
            <person name="Ribeiro S."/>
            <person name="Label P."/>
            <person name="Fumanal B."/>
            <person name="Venisse J.S."/>
            <person name="Kohler A."/>
            <person name="de Oliveira R.R."/>
            <person name="Labutti K."/>
            <person name="Lipzen A."/>
            <person name="Lail K."/>
            <person name="Bauer D."/>
            <person name="Ohm R.A."/>
            <person name="Barry K.W."/>
            <person name="Spatafora J."/>
            <person name="Grigoriev I.V."/>
            <person name="Martin F.M."/>
            <person name="Pujade-Renaud V."/>
        </authorList>
    </citation>
    <scope>NUCLEOTIDE SEQUENCE [LARGE SCALE GENOMIC DNA]</scope>
    <source>
        <strain evidence="2 3">Philippines</strain>
    </source>
</reference>
<protein>
    <submittedName>
        <fullName evidence="2">Uncharacterized protein</fullName>
    </submittedName>
</protein>
<proteinExistence type="predicted"/>
<name>A0A2T2P0B2_CORCC</name>
<evidence type="ECO:0000313" key="2">
    <source>
        <dbReference type="EMBL" id="PSN71102.1"/>
    </source>
</evidence>
<feature type="region of interest" description="Disordered" evidence="1">
    <location>
        <begin position="196"/>
        <end position="218"/>
    </location>
</feature>
<organism evidence="2 3">
    <name type="scientific">Corynespora cassiicola Philippines</name>
    <dbReference type="NCBI Taxonomy" id="1448308"/>
    <lineage>
        <taxon>Eukaryota</taxon>
        <taxon>Fungi</taxon>
        <taxon>Dikarya</taxon>
        <taxon>Ascomycota</taxon>
        <taxon>Pezizomycotina</taxon>
        <taxon>Dothideomycetes</taxon>
        <taxon>Pleosporomycetidae</taxon>
        <taxon>Pleosporales</taxon>
        <taxon>Corynesporascaceae</taxon>
        <taxon>Corynespora</taxon>
    </lineage>
</organism>
<feature type="region of interest" description="Disordered" evidence="1">
    <location>
        <begin position="159"/>
        <end position="179"/>
    </location>
</feature>
<accession>A0A2T2P0B2</accession>
<dbReference type="AlphaFoldDB" id="A0A2T2P0B2"/>
<gene>
    <name evidence="2" type="ORF">BS50DRAFT_274133</name>
</gene>
<sequence length="247" mass="27612">MYKIAEMFLAKAKAKAQAQASPPPSRHRRRRRRRRHRHCGHGLHHWACTALRCFACRVVRLLVRACIDVEVVHAHSARTWVGAATTTTLLANEPYSGPQGLIKQSDRCSMFKTAAWPQTMITRCVVPASQPSTLLPGKLVAWHGSKFACKYPNRPTPRAIPKPGLNYEKKTSSHPVTPSTMVHCQQLKYQRPCHCLDDDDDDGDEPPNNPRPRARTIQVGAPTLPHLSLASPDHRPTAQIAFICFAT</sequence>
<evidence type="ECO:0000313" key="3">
    <source>
        <dbReference type="Proteomes" id="UP000240883"/>
    </source>
</evidence>